<dbReference type="AlphaFoldDB" id="A0AAE0VB28"/>
<proteinExistence type="predicted"/>
<dbReference type="Proteomes" id="UP001274896">
    <property type="component" value="Unassembled WGS sequence"/>
</dbReference>
<reference evidence="1" key="1">
    <citation type="submission" date="2023-06" db="EMBL/GenBank/DDBJ databases">
        <title>Male Hemibagrus guttatus genome.</title>
        <authorList>
            <person name="Bian C."/>
        </authorList>
    </citation>
    <scope>NUCLEOTIDE SEQUENCE</scope>
    <source>
        <strain evidence="1">Male_cb2023</strain>
        <tissue evidence="1">Muscle</tissue>
    </source>
</reference>
<gene>
    <name evidence="1" type="ORF">QTP70_034562</name>
</gene>
<evidence type="ECO:0000313" key="1">
    <source>
        <dbReference type="EMBL" id="KAK3549334.1"/>
    </source>
</evidence>
<dbReference type="EMBL" id="JAUCMX010000004">
    <property type="protein sequence ID" value="KAK3549334.1"/>
    <property type="molecule type" value="Genomic_DNA"/>
</dbReference>
<evidence type="ECO:0000313" key="2">
    <source>
        <dbReference type="Proteomes" id="UP001274896"/>
    </source>
</evidence>
<accession>A0AAE0VB28</accession>
<sequence length="115" mass="12885">MAEAAKNSHYIKENKFGLGRPYLTVPSHGLPGASSFYAKPLVHLDFPSFGESAETADVLNFLEQCDNFLDIWPLPNAELLGTLSTVLRGPALSWWKAERAKTRRPSRRPLCQHFS</sequence>
<comment type="caution">
    <text evidence="1">The sequence shown here is derived from an EMBL/GenBank/DDBJ whole genome shotgun (WGS) entry which is preliminary data.</text>
</comment>
<organism evidence="1 2">
    <name type="scientific">Hemibagrus guttatus</name>
    <dbReference type="NCBI Taxonomy" id="175788"/>
    <lineage>
        <taxon>Eukaryota</taxon>
        <taxon>Metazoa</taxon>
        <taxon>Chordata</taxon>
        <taxon>Craniata</taxon>
        <taxon>Vertebrata</taxon>
        <taxon>Euteleostomi</taxon>
        <taxon>Actinopterygii</taxon>
        <taxon>Neopterygii</taxon>
        <taxon>Teleostei</taxon>
        <taxon>Ostariophysi</taxon>
        <taxon>Siluriformes</taxon>
        <taxon>Bagridae</taxon>
        <taxon>Hemibagrus</taxon>
    </lineage>
</organism>
<name>A0AAE0VB28_9TELE</name>
<protein>
    <submittedName>
        <fullName evidence="1">Uncharacterized protein</fullName>
    </submittedName>
</protein>
<keyword evidence="2" id="KW-1185">Reference proteome</keyword>